<evidence type="ECO:0008006" key="4">
    <source>
        <dbReference type="Google" id="ProtNLM"/>
    </source>
</evidence>
<proteinExistence type="predicted"/>
<organism evidence="2 3">
    <name type="scientific">Leptotrichia hofstadii</name>
    <dbReference type="NCBI Taxonomy" id="157688"/>
    <lineage>
        <taxon>Bacteria</taxon>
        <taxon>Fusobacteriati</taxon>
        <taxon>Fusobacteriota</taxon>
        <taxon>Fusobacteriia</taxon>
        <taxon>Fusobacteriales</taxon>
        <taxon>Leptotrichiaceae</taxon>
        <taxon>Leptotrichia</taxon>
    </lineage>
</organism>
<feature type="signal peptide" evidence="1">
    <location>
        <begin position="1"/>
        <end position="20"/>
    </location>
</feature>
<dbReference type="EMBL" id="AP019823">
    <property type="protein sequence ID" value="BBM38705.1"/>
    <property type="molecule type" value="Genomic_DNA"/>
</dbReference>
<evidence type="ECO:0000313" key="3">
    <source>
        <dbReference type="Proteomes" id="UP000321892"/>
    </source>
</evidence>
<feature type="chain" id="PRO_5021952005" description="Lipoprotein" evidence="1">
    <location>
        <begin position="21"/>
        <end position="65"/>
    </location>
</feature>
<keyword evidence="3" id="KW-1185">Reference proteome</keyword>
<reference evidence="2 3" key="1">
    <citation type="submission" date="2019-07" db="EMBL/GenBank/DDBJ databases">
        <title>Complete Genome Sequence of Leptotrichia hofstadii Strain JCM16775.</title>
        <authorList>
            <person name="Watanabe S."/>
            <person name="Cui L."/>
        </authorList>
    </citation>
    <scope>NUCLEOTIDE SEQUENCE [LARGE SCALE GENOMIC DNA]</scope>
    <source>
        <strain evidence="2 3">JCM16775</strain>
    </source>
</reference>
<evidence type="ECO:0000256" key="1">
    <source>
        <dbReference type="SAM" id="SignalP"/>
    </source>
</evidence>
<dbReference type="RefSeq" id="WP_026746214.1">
    <property type="nucleotide sequence ID" value="NZ_AP019823.1"/>
</dbReference>
<accession>A0A510JKA6</accession>
<dbReference type="Proteomes" id="UP000321892">
    <property type="component" value="Chromosome"/>
</dbReference>
<sequence length="65" mass="7277">MIKKILLMVILTMAIAGCTAEDIAIWKEVSRERRNLRIGECLDNGDGTASCKNEYGNVIIVPIRR</sequence>
<dbReference type="AlphaFoldDB" id="A0A510JKA6"/>
<dbReference type="PROSITE" id="PS51257">
    <property type="entry name" value="PROKAR_LIPOPROTEIN"/>
    <property type="match status" value="1"/>
</dbReference>
<gene>
    <name evidence="2" type="ORF">JCM16775_1414</name>
</gene>
<dbReference type="KEGG" id="lhf:JCM16775_1414"/>
<keyword evidence="1" id="KW-0732">Signal</keyword>
<evidence type="ECO:0000313" key="2">
    <source>
        <dbReference type="EMBL" id="BBM38705.1"/>
    </source>
</evidence>
<protein>
    <recommendedName>
        <fullName evidence="4">Lipoprotein</fullName>
    </recommendedName>
</protein>
<name>A0A510JKA6_9FUSO</name>